<feature type="compositionally biased region" description="Basic and acidic residues" evidence="9">
    <location>
        <begin position="1314"/>
        <end position="1336"/>
    </location>
</feature>
<dbReference type="FunFam" id="1.20.900.10:FF:000004">
    <property type="entry name" value="Rho guanine nucleotide exchange factor 2"/>
    <property type="match status" value="1"/>
</dbReference>
<dbReference type="SMART" id="SM00233">
    <property type="entry name" value="PH"/>
    <property type="match status" value="1"/>
</dbReference>
<keyword evidence="7" id="KW-0862">Zinc</keyword>
<keyword evidence="3" id="KW-0597">Phosphoprotein</keyword>
<dbReference type="Proteomes" id="UP000295070">
    <property type="component" value="Chromosome 9"/>
</dbReference>
<evidence type="ECO:0000256" key="2">
    <source>
        <dbReference type="ARBA" id="ARBA00022490"/>
    </source>
</evidence>
<dbReference type="InterPro" id="IPR000219">
    <property type="entry name" value="DH_dom"/>
</dbReference>
<dbReference type="PANTHER" id="PTHR47440">
    <property type="entry name" value="RIKEN CDNA A430078G23 GENE"/>
    <property type="match status" value="1"/>
</dbReference>
<protein>
    <recommendedName>
        <fullName evidence="15">Rho guanine nucleotide exchange factor 18</fullName>
    </recommendedName>
</protein>
<dbReference type="PROSITE" id="PS50003">
    <property type="entry name" value="PH_DOMAIN"/>
    <property type="match status" value="1"/>
</dbReference>
<feature type="compositionally biased region" description="Basic and acidic residues" evidence="9">
    <location>
        <begin position="452"/>
        <end position="481"/>
    </location>
</feature>
<dbReference type="InterPro" id="IPR035899">
    <property type="entry name" value="DBL_dom_sf"/>
</dbReference>
<dbReference type="PANTHER" id="PTHR47440:SF1">
    <property type="entry name" value="RHO_RAC GUANINE NUCLEOTIDE EXCHANGE FACTOR 18"/>
    <property type="match status" value="1"/>
</dbReference>
<evidence type="ECO:0000256" key="9">
    <source>
        <dbReference type="SAM" id="MobiDB-lite"/>
    </source>
</evidence>
<dbReference type="CDD" id="cd00160">
    <property type="entry name" value="RhoGEF"/>
    <property type="match status" value="1"/>
</dbReference>
<feature type="compositionally biased region" description="Pro residues" evidence="9">
    <location>
        <begin position="1595"/>
        <end position="1614"/>
    </location>
</feature>
<dbReference type="STRING" id="8167.A0A484CZX7"/>
<feature type="compositionally biased region" description="Polar residues" evidence="9">
    <location>
        <begin position="439"/>
        <end position="451"/>
    </location>
</feature>
<evidence type="ECO:0000256" key="8">
    <source>
        <dbReference type="ARBA" id="ARBA00023054"/>
    </source>
</evidence>
<dbReference type="Pfam" id="PF17838">
    <property type="entry name" value="PH_16"/>
    <property type="match status" value="1"/>
</dbReference>
<keyword evidence="4" id="KW-0344">Guanine-nucleotide releasing factor</keyword>
<feature type="region of interest" description="Disordered" evidence="9">
    <location>
        <begin position="374"/>
        <end position="407"/>
    </location>
</feature>
<sequence length="1674" mass="187623">MADSLLNNSWPSFSKLWMKRWSFKRASECKPCQSCGPPSAQICVQPHAPSETGSSSSLSPASISEDVFFGSTNKDQDACSVVSDYDCPCVEVSSSVEDLLGLSSSLKDSEYFKDLQGEIAPSTVTTVPESKTLNVGPQVSLNTDSAAINQPAQTSLSTLSPQDNALSSLYYIHPAEELHQNFVVTQLSPKLLPGCTIDRGNSSGPAVGLSLTINLNGLLGSMETAKGITGPEEVKEQPTMDFDGESDMDSVPILVRSMSTSRRHSWGVPLSPINLGRRLSLDAMAMDSDGEGEDDEEGQKCLFQSTQQTYSCTACPGEKTDDSRLTVPCPRARVTSMAGNSRHLYSRSEILATDECSRAAHISRVVQTSKQAARAAGAEEFDPEENLHSTEGHIAKQRNNRPDSKVSGNVTWYEFLNNENDEEEDRTEKVEKGTKVKRTLSSLRNRVTGSFNKDKGKNREKEQQKERGKEKEREAKEKVCDSRSSNNHYLMPCAFSSCATCSLCSKTLQRKHGLQCMTNSDKPGSCWNDCAVNVHKSCKSLLGECTSSRNKRDFPPRTGSSGSPNLALKDRDREREHSGPSQALDGHPGFHSTPGMTISPWGPSTQYTSSTTASSLGHSFRHRNSLGSLPGEMDETDALRSKRCNEDAISLAPSTTESIIVEDAHYAAVRADLESDAQDLEAESWSLAVDQQFVKKHSKEMVKRQDVIYELMQTEMHHVRTLKIMLRVYVRELKENLQMDSGKLDCLFPRLENLLELHTHFLSRLKERQRENLVSPNDRNYAINRLSDILITQFSGEIGERMKDSYGDFCSHHTEAVSYYKEQLQNNKKFQNIIRRINNLSIVRRLGVTECILLVTQRITKYPVLVERIVQNTEVGSEEHEDLTRALGLIKDTIVQVDALVNLHEKNSRLREIHNKMEPKALGKIKDGRVFRREDLVQGRRRLLHEGTVNWKAASGRLKDILAVLLSDVLLLLQEKDQRYVFATVDNKPSVISLQKLIVREVAHEEKAMFLICASSNEPEMYEIHTNSKEERNTWMTHIRQTVESRPHTEERLFSEEEEARAFRLKEFQERLSQKDAVVTQALTEKLQLFADMAESVAGLEDTASRSRLLLRGDASDLQQGESLLKGAITEVENLQNLLQSGVRDEAPTSRLEEGNGSGVLPRRADTFGGYDSSPTILSKNGSVKKNFSGECRNRDRSQRASSDPLLKDLCGSHTLEQTVDECSPARWNRIWSTSFPEAEFFDRVLMLSQRLYSLQAIISQQDSHIELQRASLTERASLPGRHRGNVLLEQEKQRTLALQREELASFHKLQSQHRQEQQRWEKERERHRQQVEATEARLRQREEECRRLEMHLTEERKELESQRETYQQDLERLRESTRAVEKEKERLEHQKKIKRKTIEVAPLSGSLNGELLMSSGLNTSPSVSDLPLPQKPLVRTSLSVAPADYQERPEVMLRREASSSTLPLKTEVPLHLFSTTNQQHKLVGVQQQIPTKLAAFSSGKGKGGKIGKASHRTDSTASVDMKQMLPLKLSARDDNPLKAKRSISPHQQLPLSAPPQSLPLQHHPDQFSPPDNAGPDTQPTSSISISHPSNVLKPPMPPAQSHPQPSIQPPTIPPHSQSTGSLQFQPHLQPQGLSPNAQAHVQVNVHGLSHSHSMPPPYKIATEDLNKEDVIFF</sequence>
<evidence type="ECO:0000313" key="13">
    <source>
        <dbReference type="EMBL" id="TDH08569.1"/>
    </source>
</evidence>
<dbReference type="GO" id="GO:0005085">
    <property type="term" value="F:guanyl-nucleotide exchange factor activity"/>
    <property type="evidence" value="ECO:0007669"/>
    <property type="project" value="UniProtKB-KW"/>
</dbReference>
<gene>
    <name evidence="13" type="ORF">EPR50_G00099050</name>
</gene>
<feature type="region of interest" description="Disordered" evidence="9">
    <location>
        <begin position="546"/>
        <end position="631"/>
    </location>
</feature>
<evidence type="ECO:0000259" key="10">
    <source>
        <dbReference type="PROSITE" id="PS50003"/>
    </source>
</evidence>
<organism evidence="13 14">
    <name type="scientific">Perca flavescens</name>
    <name type="common">American yellow perch</name>
    <name type="synonym">Morone flavescens</name>
    <dbReference type="NCBI Taxonomy" id="8167"/>
    <lineage>
        <taxon>Eukaryota</taxon>
        <taxon>Metazoa</taxon>
        <taxon>Chordata</taxon>
        <taxon>Craniata</taxon>
        <taxon>Vertebrata</taxon>
        <taxon>Euteleostomi</taxon>
        <taxon>Actinopterygii</taxon>
        <taxon>Neopterygii</taxon>
        <taxon>Teleostei</taxon>
        <taxon>Neoteleostei</taxon>
        <taxon>Acanthomorphata</taxon>
        <taxon>Eupercaria</taxon>
        <taxon>Perciformes</taxon>
        <taxon>Percoidei</taxon>
        <taxon>Percidae</taxon>
        <taxon>Percinae</taxon>
        <taxon>Perca</taxon>
    </lineage>
</organism>
<dbReference type="GO" id="GO:0008270">
    <property type="term" value="F:zinc ion binding"/>
    <property type="evidence" value="ECO:0007669"/>
    <property type="project" value="UniProtKB-KW"/>
</dbReference>
<dbReference type="InterPro" id="IPR011993">
    <property type="entry name" value="PH-like_dom_sf"/>
</dbReference>
<evidence type="ECO:0000256" key="1">
    <source>
        <dbReference type="ARBA" id="ARBA00004496"/>
    </source>
</evidence>
<reference evidence="13 14" key="1">
    <citation type="submission" date="2019-01" db="EMBL/GenBank/DDBJ databases">
        <title>A chromosome-scale genome assembly of the yellow perch, Perca flavescens.</title>
        <authorList>
            <person name="Feron R."/>
            <person name="Morvezen R."/>
            <person name="Bestin A."/>
            <person name="Haffray P."/>
            <person name="Klopp C."/>
            <person name="Zahm M."/>
            <person name="Cabau C."/>
            <person name="Roques C."/>
            <person name="Donnadieu C."/>
            <person name="Bouchez O."/>
            <person name="Christie M."/>
            <person name="Larson W."/>
            <person name="Guiguen Y."/>
        </authorList>
    </citation>
    <scope>NUCLEOTIDE SEQUENCE [LARGE SCALE GENOMIC DNA]</scope>
    <source>
        <strain evidence="13">YP-PL-M2</strain>
        <tissue evidence="13">Blood</tissue>
    </source>
</reference>
<evidence type="ECO:0000256" key="7">
    <source>
        <dbReference type="ARBA" id="ARBA00022833"/>
    </source>
</evidence>
<feature type="region of interest" description="Disordered" evidence="9">
    <location>
        <begin position="1546"/>
        <end position="1635"/>
    </location>
</feature>
<feature type="domain" description="Phorbol-ester/DAG-type" evidence="12">
    <location>
        <begin position="487"/>
        <end position="545"/>
    </location>
</feature>
<feature type="region of interest" description="Disordered" evidence="9">
    <location>
        <begin position="1144"/>
        <end position="1165"/>
    </location>
</feature>
<evidence type="ECO:0000259" key="11">
    <source>
        <dbReference type="PROSITE" id="PS50010"/>
    </source>
</evidence>
<dbReference type="SUPFAM" id="SSF48065">
    <property type="entry name" value="DBL homology domain (DH-domain)"/>
    <property type="match status" value="1"/>
</dbReference>
<feature type="region of interest" description="Disordered" evidence="9">
    <location>
        <begin position="1308"/>
        <end position="1336"/>
    </location>
</feature>
<keyword evidence="6" id="KW-0863">Zinc-finger</keyword>
<feature type="region of interest" description="Disordered" evidence="9">
    <location>
        <begin position="420"/>
        <end position="481"/>
    </location>
</feature>
<dbReference type="InterPro" id="IPR001849">
    <property type="entry name" value="PH_domain"/>
</dbReference>
<dbReference type="EMBL" id="SCKG01000009">
    <property type="protein sequence ID" value="TDH08569.1"/>
    <property type="molecule type" value="Genomic_DNA"/>
</dbReference>
<dbReference type="Pfam" id="PF00621">
    <property type="entry name" value="RhoGEF"/>
    <property type="match status" value="1"/>
</dbReference>
<evidence type="ECO:0000313" key="14">
    <source>
        <dbReference type="Proteomes" id="UP000295070"/>
    </source>
</evidence>
<dbReference type="InterPro" id="IPR002219">
    <property type="entry name" value="PKC_DAG/PE"/>
</dbReference>
<feature type="domain" description="PH" evidence="10">
    <location>
        <begin position="942"/>
        <end position="1044"/>
    </location>
</feature>
<feature type="region of interest" description="Disordered" evidence="9">
    <location>
        <begin position="1496"/>
        <end position="1527"/>
    </location>
</feature>
<feature type="compositionally biased region" description="Basic and acidic residues" evidence="9">
    <location>
        <begin position="568"/>
        <end position="578"/>
    </location>
</feature>
<dbReference type="Gene3D" id="1.20.900.10">
    <property type="entry name" value="Dbl homology (DH) domain"/>
    <property type="match status" value="1"/>
</dbReference>
<feature type="compositionally biased region" description="Basic and acidic residues" evidence="9">
    <location>
        <begin position="385"/>
        <end position="404"/>
    </location>
</feature>
<dbReference type="InterPro" id="IPR053089">
    <property type="entry name" value="Rho_GEF18"/>
</dbReference>
<evidence type="ECO:0008006" key="15">
    <source>
        <dbReference type="Google" id="ProtNLM"/>
    </source>
</evidence>
<proteinExistence type="predicted"/>
<keyword evidence="5" id="KW-0479">Metal-binding</keyword>
<dbReference type="PROSITE" id="PS50081">
    <property type="entry name" value="ZF_DAG_PE_2"/>
    <property type="match status" value="1"/>
</dbReference>
<feature type="compositionally biased region" description="Polar residues" evidence="9">
    <location>
        <begin position="1621"/>
        <end position="1635"/>
    </location>
</feature>
<dbReference type="Gene3D" id="2.30.29.30">
    <property type="entry name" value="Pleckstrin-homology domain (PH domain)/Phosphotyrosine-binding domain (PTB)"/>
    <property type="match status" value="1"/>
</dbReference>
<comment type="caution">
    <text evidence="13">The sequence shown here is derived from an EMBL/GenBank/DDBJ whole genome shotgun (WGS) entry which is preliminary data.</text>
</comment>
<feature type="compositionally biased region" description="Basic and acidic residues" evidence="9">
    <location>
        <begin position="1144"/>
        <end position="1154"/>
    </location>
</feature>
<dbReference type="PROSITE" id="PS50010">
    <property type="entry name" value="DH_2"/>
    <property type="match status" value="1"/>
</dbReference>
<evidence type="ECO:0000256" key="4">
    <source>
        <dbReference type="ARBA" id="ARBA00022658"/>
    </source>
</evidence>
<feature type="domain" description="DH" evidence="11">
    <location>
        <begin position="703"/>
        <end position="900"/>
    </location>
</feature>
<evidence type="ECO:0000259" key="12">
    <source>
        <dbReference type="PROSITE" id="PS50081"/>
    </source>
</evidence>
<accession>A0A484CZX7</accession>
<dbReference type="SUPFAM" id="SSF50729">
    <property type="entry name" value="PH domain-like"/>
    <property type="match status" value="1"/>
</dbReference>
<evidence type="ECO:0000256" key="5">
    <source>
        <dbReference type="ARBA" id="ARBA00022723"/>
    </source>
</evidence>
<keyword evidence="2" id="KW-0963">Cytoplasm</keyword>
<keyword evidence="8" id="KW-0175">Coiled coil</keyword>
<evidence type="ECO:0000256" key="6">
    <source>
        <dbReference type="ARBA" id="ARBA00022771"/>
    </source>
</evidence>
<dbReference type="InterPro" id="IPR041020">
    <property type="entry name" value="PH_16"/>
</dbReference>
<feature type="compositionally biased region" description="Low complexity" evidence="9">
    <location>
        <begin position="604"/>
        <end position="615"/>
    </location>
</feature>
<name>A0A484CZX7_PERFV</name>
<evidence type="ECO:0000256" key="3">
    <source>
        <dbReference type="ARBA" id="ARBA00022553"/>
    </source>
</evidence>
<feature type="compositionally biased region" description="Polar residues" evidence="9">
    <location>
        <begin position="1576"/>
        <end position="1590"/>
    </location>
</feature>
<dbReference type="GO" id="GO:0005737">
    <property type="term" value="C:cytoplasm"/>
    <property type="evidence" value="ECO:0007669"/>
    <property type="project" value="UniProtKB-SubCell"/>
</dbReference>
<comment type="subcellular location">
    <subcellularLocation>
        <location evidence="1">Cytoplasm</location>
    </subcellularLocation>
</comment>
<keyword evidence="14" id="KW-1185">Reference proteome</keyword>
<dbReference type="FunFam" id="2.30.29.30:FF:000021">
    <property type="entry name" value="Rho guanine nucleotide exchange factor 2"/>
    <property type="match status" value="1"/>
</dbReference>
<dbReference type="SMART" id="SM00325">
    <property type="entry name" value="RhoGEF"/>
    <property type="match status" value="1"/>
</dbReference>